<proteinExistence type="predicted"/>
<reference evidence="1 2" key="1">
    <citation type="submission" date="2022-06" db="EMBL/GenBank/DDBJ databases">
        <title>Roseomonas CN29.</title>
        <authorList>
            <person name="Cheng Y."/>
            <person name="He X."/>
        </authorList>
    </citation>
    <scope>NUCLEOTIDE SEQUENCE [LARGE SCALE GENOMIC DNA]</scope>
    <source>
        <strain evidence="1 2">CN29</strain>
    </source>
</reference>
<name>A0ABT1WYR1_9PROT</name>
<evidence type="ECO:0000313" key="1">
    <source>
        <dbReference type="EMBL" id="MCR0980671.1"/>
    </source>
</evidence>
<evidence type="ECO:0000313" key="2">
    <source>
        <dbReference type="Proteomes" id="UP001524642"/>
    </source>
</evidence>
<gene>
    <name evidence="1" type="ORF">NRP21_01250</name>
</gene>
<organism evidence="1 2">
    <name type="scientific">Roseomonas populi</name>
    <dbReference type="NCBI Taxonomy" id="3121582"/>
    <lineage>
        <taxon>Bacteria</taxon>
        <taxon>Pseudomonadati</taxon>
        <taxon>Pseudomonadota</taxon>
        <taxon>Alphaproteobacteria</taxon>
        <taxon>Acetobacterales</taxon>
        <taxon>Roseomonadaceae</taxon>
        <taxon>Roseomonas</taxon>
    </lineage>
</organism>
<sequence length="85" mass="8616">MTSTPQNAVLTAVDELHGVLSLAEALLLGGRDLDLQGLEGEVATLCDAALALPPEEGRATRPALTGLLAQVNGLRSRISRAGAGA</sequence>
<keyword evidence="2" id="KW-1185">Reference proteome</keyword>
<dbReference type="Proteomes" id="UP001524642">
    <property type="component" value="Unassembled WGS sequence"/>
</dbReference>
<protein>
    <submittedName>
        <fullName evidence="1">Uncharacterized protein</fullName>
    </submittedName>
</protein>
<dbReference type="EMBL" id="JANJOU010000001">
    <property type="protein sequence ID" value="MCR0980671.1"/>
    <property type="molecule type" value="Genomic_DNA"/>
</dbReference>
<accession>A0ABT1WYR1</accession>
<dbReference type="RefSeq" id="WP_257714349.1">
    <property type="nucleotide sequence ID" value="NZ_JANJOU010000001.1"/>
</dbReference>
<comment type="caution">
    <text evidence="1">The sequence shown here is derived from an EMBL/GenBank/DDBJ whole genome shotgun (WGS) entry which is preliminary data.</text>
</comment>